<keyword evidence="2" id="KW-1185">Reference proteome</keyword>
<accession>A0AAD6MM33</accession>
<organism evidence="1 2">
    <name type="scientific">Populus alba x Populus x berolinensis</name>
    <dbReference type="NCBI Taxonomy" id="444605"/>
    <lineage>
        <taxon>Eukaryota</taxon>
        <taxon>Viridiplantae</taxon>
        <taxon>Streptophyta</taxon>
        <taxon>Embryophyta</taxon>
        <taxon>Tracheophyta</taxon>
        <taxon>Spermatophyta</taxon>
        <taxon>Magnoliopsida</taxon>
        <taxon>eudicotyledons</taxon>
        <taxon>Gunneridae</taxon>
        <taxon>Pentapetalae</taxon>
        <taxon>rosids</taxon>
        <taxon>fabids</taxon>
        <taxon>Malpighiales</taxon>
        <taxon>Salicaceae</taxon>
        <taxon>Saliceae</taxon>
        <taxon>Populus</taxon>
    </lineage>
</organism>
<evidence type="ECO:0000313" key="1">
    <source>
        <dbReference type="EMBL" id="KAJ6988068.1"/>
    </source>
</evidence>
<dbReference type="AlphaFoldDB" id="A0AAD6MM33"/>
<evidence type="ECO:0000313" key="2">
    <source>
        <dbReference type="Proteomes" id="UP001164929"/>
    </source>
</evidence>
<protein>
    <submittedName>
        <fullName evidence="1">Uncharacterized protein</fullName>
    </submittedName>
</protein>
<dbReference type="Proteomes" id="UP001164929">
    <property type="component" value="Chromosome 8"/>
</dbReference>
<gene>
    <name evidence="1" type="ORF">NC653_021099</name>
</gene>
<name>A0AAD6MM33_9ROSI</name>
<comment type="caution">
    <text evidence="1">The sequence shown here is derived from an EMBL/GenBank/DDBJ whole genome shotgun (WGS) entry which is preliminary data.</text>
</comment>
<dbReference type="EMBL" id="JAQIZT010000008">
    <property type="protein sequence ID" value="KAJ6988068.1"/>
    <property type="molecule type" value="Genomic_DNA"/>
</dbReference>
<sequence>MFRVLLTLKFYSTSINLSSKEEEITNKFCSGDGKPCTVKHILVDTKGDLFIKEKQEEQTQNEEKKKNLLQIHEAKKKL</sequence>
<reference evidence="1" key="1">
    <citation type="journal article" date="2023" name="Mol. Ecol. Resour.">
        <title>Chromosome-level genome assembly of a triploid poplar Populus alba 'Berolinensis'.</title>
        <authorList>
            <person name="Chen S."/>
            <person name="Yu Y."/>
            <person name="Wang X."/>
            <person name="Wang S."/>
            <person name="Zhang T."/>
            <person name="Zhou Y."/>
            <person name="He R."/>
            <person name="Meng N."/>
            <person name="Wang Y."/>
            <person name="Liu W."/>
            <person name="Liu Z."/>
            <person name="Liu J."/>
            <person name="Guo Q."/>
            <person name="Huang H."/>
            <person name="Sederoff R.R."/>
            <person name="Wang G."/>
            <person name="Qu G."/>
            <person name="Chen S."/>
        </authorList>
    </citation>
    <scope>NUCLEOTIDE SEQUENCE</scope>
    <source>
        <strain evidence="1">SC-2020</strain>
    </source>
</reference>
<proteinExistence type="predicted"/>